<reference evidence="2 3" key="1">
    <citation type="submission" date="2021-02" db="EMBL/GenBank/DDBJ databases">
        <title>Paenibacillus tianjinensis sp. nov.</title>
        <authorList>
            <person name="Liu H."/>
        </authorList>
    </citation>
    <scope>NUCLEOTIDE SEQUENCE [LARGE SCALE GENOMIC DNA]</scope>
    <source>
        <strain evidence="2 3">TB2019</strain>
    </source>
</reference>
<sequence length="206" mass="23274">MINRLAKGLEAVTVKLWLLFLLLSQSIYAIMQNYSIPRTSREAGGLLIFDMNPLGYTYEYAHKFLTQLSEEGYTLYLHVQLPLDILFPILNCLTGLSTFILLIRLYNKVKNTSALPIYSSLSKAVLALPIAAMLFDYLENIMIFTMLAYKAAVPISLVFVASTFTIIKSISTVVFYIVVIAILLVNGVAWIRSRSKKEQIDGEFRD</sequence>
<proteinExistence type="predicted"/>
<feature type="transmembrane region" description="Helical" evidence="1">
    <location>
        <begin position="12"/>
        <end position="31"/>
    </location>
</feature>
<gene>
    <name evidence="2" type="ORF">JRJ22_25730</name>
</gene>
<protein>
    <submittedName>
        <fullName evidence="2">Uncharacterized protein</fullName>
    </submittedName>
</protein>
<dbReference type="Proteomes" id="UP000663452">
    <property type="component" value="Chromosome"/>
</dbReference>
<organism evidence="2 3">
    <name type="scientific">Paenibacillus tianjinensis</name>
    <dbReference type="NCBI Taxonomy" id="2810347"/>
    <lineage>
        <taxon>Bacteria</taxon>
        <taxon>Bacillati</taxon>
        <taxon>Bacillota</taxon>
        <taxon>Bacilli</taxon>
        <taxon>Bacillales</taxon>
        <taxon>Paenibacillaceae</taxon>
        <taxon>Paenibacillus</taxon>
    </lineage>
</organism>
<feature type="transmembrane region" description="Helical" evidence="1">
    <location>
        <begin position="173"/>
        <end position="191"/>
    </location>
</feature>
<feature type="transmembrane region" description="Helical" evidence="1">
    <location>
        <begin position="141"/>
        <end position="161"/>
    </location>
</feature>
<keyword evidence="3" id="KW-1185">Reference proteome</keyword>
<keyword evidence="1" id="KW-0472">Membrane</keyword>
<keyword evidence="1" id="KW-1133">Transmembrane helix</keyword>
<feature type="transmembrane region" description="Helical" evidence="1">
    <location>
        <begin position="115"/>
        <end position="135"/>
    </location>
</feature>
<keyword evidence="1" id="KW-0812">Transmembrane</keyword>
<feature type="transmembrane region" description="Helical" evidence="1">
    <location>
        <begin position="85"/>
        <end position="103"/>
    </location>
</feature>
<evidence type="ECO:0000256" key="1">
    <source>
        <dbReference type="SAM" id="Phobius"/>
    </source>
</evidence>
<name>A0ABX7L8Q8_9BACL</name>
<accession>A0ABX7L8Q8</accession>
<evidence type="ECO:0000313" key="2">
    <source>
        <dbReference type="EMBL" id="QSF44544.1"/>
    </source>
</evidence>
<dbReference type="EMBL" id="CP070969">
    <property type="protein sequence ID" value="QSF44544.1"/>
    <property type="molecule type" value="Genomic_DNA"/>
</dbReference>
<evidence type="ECO:0000313" key="3">
    <source>
        <dbReference type="Proteomes" id="UP000663452"/>
    </source>
</evidence>
<dbReference type="RefSeq" id="WP_206102115.1">
    <property type="nucleotide sequence ID" value="NZ_CP070969.1"/>
</dbReference>